<protein>
    <recommendedName>
        <fullName evidence="3">TFIIS N-terminal domain-containing protein</fullName>
    </recommendedName>
</protein>
<accession>A0A6T1XT01</accession>
<sequence length="544" mass="59357">MASPVDQDNQPQDATDTDNLTVLTALLNAEDARLSEFLDKSGLETCRTVLQETSDPQVVLTTLQVLNRLQLNSQLVVASGIGKTVLKLKKSDSVTDEAKSLATALIQKWSNHSVEKSVTKTNTGILRKRSIEAPAQNGAKVARLSPIPHAAKARRIRFRDECLGEPLVAIREYEIDGTSNLRPVTRKADVKEERQLSDADKRRRLVMVDKIKAMMPTMAWCPPPRVFLPPSIEETLQNRGKHSAEKVRLAEHEDFPHVTARNPEGPAEPPHLSGQPQDTEPQVLIPTESLSCGTGDQQESAHVIDLTTADESEQRVNGELLSNTMAAGGRQISHRNLFNVLQRVKRSSNTSPVDAAPPAQAAGSERLSPLSLLAADAPTADIAASTADIAACPTQSVCDSDRSEESDPLQADSAGAHTLATKLESDPTLVSKLMNRIQQQHSAAQTRSATTTPTPDQAQAQQAQPQFSQASAPAQHQQHMNALAQWQMRTHYDQYMMMMMQQSFGAHPAYSPGNPNWLGYQQAALPAAFQMHPSNGQYNPFNGR</sequence>
<dbReference type="EMBL" id="HBJA01040581">
    <property type="protein sequence ID" value="CAE0802764.1"/>
    <property type="molecule type" value="Transcribed_RNA"/>
</dbReference>
<dbReference type="Pfam" id="PF08711">
    <property type="entry name" value="Med26"/>
    <property type="match status" value="1"/>
</dbReference>
<organism evidence="4">
    <name type="scientific">Eutreptiella gymnastica</name>
    <dbReference type="NCBI Taxonomy" id="73025"/>
    <lineage>
        <taxon>Eukaryota</taxon>
        <taxon>Discoba</taxon>
        <taxon>Euglenozoa</taxon>
        <taxon>Euglenida</taxon>
        <taxon>Spirocuta</taxon>
        <taxon>Euglenophyceae</taxon>
        <taxon>Eutreptiales</taxon>
        <taxon>Eutreptiaceae</taxon>
        <taxon>Eutreptiella</taxon>
    </lineage>
</organism>
<keyword evidence="1" id="KW-0539">Nucleus</keyword>
<dbReference type="AlphaFoldDB" id="A0A6T1XT01"/>
<evidence type="ECO:0000313" key="4">
    <source>
        <dbReference type="EMBL" id="CAE0802763.1"/>
    </source>
</evidence>
<dbReference type="InterPro" id="IPR017923">
    <property type="entry name" value="TFIIS_N"/>
</dbReference>
<dbReference type="Gene3D" id="1.20.930.10">
    <property type="entry name" value="Conserved domain common to transcription factors TFIIS, elongin A, CRSP70"/>
    <property type="match status" value="1"/>
</dbReference>
<feature type="region of interest" description="Disordered" evidence="2">
    <location>
        <begin position="252"/>
        <end position="280"/>
    </location>
</feature>
<comment type="subcellular location">
    <subcellularLocation>
        <location evidence="1">Nucleus</location>
    </subcellularLocation>
</comment>
<dbReference type="SUPFAM" id="SSF47676">
    <property type="entry name" value="Conserved domain common to transcription factors TFIIS, elongin A, CRSP70"/>
    <property type="match status" value="1"/>
</dbReference>
<dbReference type="EMBL" id="HBJA01040580">
    <property type="protein sequence ID" value="CAE0802763.1"/>
    <property type="molecule type" value="Transcribed_RNA"/>
</dbReference>
<dbReference type="PROSITE" id="PS51319">
    <property type="entry name" value="TFIIS_N"/>
    <property type="match status" value="1"/>
</dbReference>
<dbReference type="GO" id="GO:0005634">
    <property type="term" value="C:nucleus"/>
    <property type="evidence" value="ECO:0007669"/>
    <property type="project" value="UniProtKB-SubCell"/>
</dbReference>
<dbReference type="InterPro" id="IPR035441">
    <property type="entry name" value="TFIIS/LEDGF_dom_sf"/>
</dbReference>
<feature type="compositionally biased region" description="Low complexity" evidence="2">
    <location>
        <begin position="448"/>
        <end position="478"/>
    </location>
</feature>
<reference evidence="4" key="1">
    <citation type="submission" date="2021-01" db="EMBL/GenBank/DDBJ databases">
        <authorList>
            <person name="Corre E."/>
            <person name="Pelletier E."/>
            <person name="Niang G."/>
            <person name="Scheremetjew M."/>
            <person name="Finn R."/>
            <person name="Kale V."/>
            <person name="Holt S."/>
            <person name="Cochrane G."/>
            <person name="Meng A."/>
            <person name="Brown T."/>
            <person name="Cohen L."/>
        </authorList>
    </citation>
    <scope>NUCLEOTIDE SEQUENCE</scope>
    <source>
        <strain evidence="4">CCMP1594</strain>
    </source>
</reference>
<gene>
    <name evidence="4" type="ORF">EGYM00163_LOCUS13884</name>
    <name evidence="5" type="ORF">EGYM00163_LOCUS13885</name>
</gene>
<feature type="domain" description="TFIIS N-terminal" evidence="3">
    <location>
        <begin position="44"/>
        <end position="116"/>
    </location>
</feature>
<feature type="compositionally biased region" description="Polar residues" evidence="2">
    <location>
        <begin position="437"/>
        <end position="447"/>
    </location>
</feature>
<evidence type="ECO:0000313" key="5">
    <source>
        <dbReference type="EMBL" id="CAE0802764.1"/>
    </source>
</evidence>
<feature type="region of interest" description="Disordered" evidence="2">
    <location>
        <begin position="437"/>
        <end position="478"/>
    </location>
</feature>
<proteinExistence type="predicted"/>
<evidence type="ECO:0000256" key="2">
    <source>
        <dbReference type="SAM" id="MobiDB-lite"/>
    </source>
</evidence>
<name>A0A6T1XT01_9EUGL</name>
<evidence type="ECO:0000259" key="3">
    <source>
        <dbReference type="PROSITE" id="PS51319"/>
    </source>
</evidence>
<evidence type="ECO:0000256" key="1">
    <source>
        <dbReference type="PROSITE-ProRule" id="PRU00649"/>
    </source>
</evidence>